<dbReference type="PIRSF" id="PIRSF016702">
    <property type="entry name" value="DNA_bp_PD1"/>
    <property type="match status" value="1"/>
</dbReference>
<dbReference type="CDD" id="cd11378">
    <property type="entry name" value="DUF296"/>
    <property type="match status" value="1"/>
</dbReference>
<accession>A0A9W6K1X8</accession>
<dbReference type="InterPro" id="IPR025707">
    <property type="entry name" value="DNA_bp_PD1"/>
</dbReference>
<dbReference type="Pfam" id="PF03479">
    <property type="entry name" value="PCC"/>
    <property type="match status" value="1"/>
</dbReference>
<proteinExistence type="predicted"/>
<dbReference type="InterPro" id="IPR005175">
    <property type="entry name" value="PPC_dom"/>
</dbReference>
<evidence type="ECO:0000259" key="1">
    <source>
        <dbReference type="PROSITE" id="PS51742"/>
    </source>
</evidence>
<dbReference type="Gene3D" id="3.30.1330.80">
    <property type="entry name" value="Hypothetical protein, similar to alpha- acetolactate decarboxylase, domain 2"/>
    <property type="match status" value="1"/>
</dbReference>
<dbReference type="AlphaFoldDB" id="A0A9W6K1X8"/>
<sequence length="149" mass="16153">MQTKMLAEAGGLRTFAIILETGDEAMASLQAFAEREQLTAAHFSAIGAFRVAVISYFDWEQKSYDKIPVSEQVEVASLAGDVALDPQGKPAIHVHVVLGRRDGTALAGHLTRGEVRPTLEIILTETPAHLHKRIDAESGLALIRIADRV</sequence>
<dbReference type="Proteomes" id="UP001143330">
    <property type="component" value="Unassembled WGS sequence"/>
</dbReference>
<dbReference type="PROSITE" id="PS51742">
    <property type="entry name" value="PPC"/>
    <property type="match status" value="1"/>
</dbReference>
<dbReference type="PANTHER" id="PTHR34988">
    <property type="entry name" value="PROTEIN, PUTATIVE-RELATED"/>
    <property type="match status" value="1"/>
</dbReference>
<protein>
    <recommendedName>
        <fullName evidence="1">PPC domain-containing protein</fullName>
    </recommendedName>
</protein>
<evidence type="ECO:0000313" key="3">
    <source>
        <dbReference type="Proteomes" id="UP001143330"/>
    </source>
</evidence>
<reference evidence="2" key="1">
    <citation type="journal article" date="2014" name="Int. J. Syst. Evol. Microbiol.">
        <title>Complete genome sequence of Corynebacterium casei LMG S-19264T (=DSM 44701T), isolated from a smear-ripened cheese.</title>
        <authorList>
            <consortium name="US DOE Joint Genome Institute (JGI-PGF)"/>
            <person name="Walter F."/>
            <person name="Albersmeier A."/>
            <person name="Kalinowski J."/>
            <person name="Ruckert C."/>
        </authorList>
    </citation>
    <scope>NUCLEOTIDE SEQUENCE</scope>
    <source>
        <strain evidence="2">VKM B-2789</strain>
    </source>
</reference>
<organism evidence="2 3">
    <name type="scientific">Ancylobacter defluvii</name>
    <dbReference type="NCBI Taxonomy" id="1282440"/>
    <lineage>
        <taxon>Bacteria</taxon>
        <taxon>Pseudomonadati</taxon>
        <taxon>Pseudomonadota</taxon>
        <taxon>Alphaproteobacteria</taxon>
        <taxon>Hyphomicrobiales</taxon>
        <taxon>Xanthobacteraceae</taxon>
        <taxon>Ancylobacter</taxon>
    </lineage>
</organism>
<name>A0A9W6K1X8_9HYPH</name>
<gene>
    <name evidence="2" type="ORF">GCM10017653_42800</name>
</gene>
<dbReference type="EMBL" id="BSFM01000017">
    <property type="protein sequence ID" value="GLK86210.1"/>
    <property type="molecule type" value="Genomic_DNA"/>
</dbReference>
<feature type="domain" description="PPC" evidence="1">
    <location>
        <begin position="9"/>
        <end position="146"/>
    </location>
</feature>
<dbReference type="SUPFAM" id="SSF117856">
    <property type="entry name" value="AF0104/ALDC/Ptd012-like"/>
    <property type="match status" value="1"/>
</dbReference>
<dbReference type="PANTHER" id="PTHR34988:SF1">
    <property type="entry name" value="DNA-BINDING PROTEIN"/>
    <property type="match status" value="1"/>
</dbReference>
<evidence type="ECO:0000313" key="2">
    <source>
        <dbReference type="EMBL" id="GLK86210.1"/>
    </source>
</evidence>
<dbReference type="RefSeq" id="WP_271180661.1">
    <property type="nucleotide sequence ID" value="NZ_BSFM01000017.1"/>
</dbReference>
<keyword evidence="3" id="KW-1185">Reference proteome</keyword>
<reference evidence="2" key="2">
    <citation type="submission" date="2023-01" db="EMBL/GenBank/DDBJ databases">
        <authorList>
            <person name="Sun Q."/>
            <person name="Evtushenko L."/>
        </authorList>
    </citation>
    <scope>NUCLEOTIDE SEQUENCE</scope>
    <source>
        <strain evidence="2">VKM B-2789</strain>
    </source>
</reference>
<comment type="caution">
    <text evidence="2">The sequence shown here is derived from an EMBL/GenBank/DDBJ whole genome shotgun (WGS) entry which is preliminary data.</text>
</comment>